<sequence>MHLFAPAPSEVLKARYGDRYRWLLLMALMVGVIASIIPATSVNVAIPAMSAYFQVGQERAQWITSSFMMASTIGMLVTPWMLSRFGYRATYAYSIGLLILGGIVGGLSQHFELMLLSRVAEGLAAGIIQPIPAVIILRAFQPHEQGRSGGIFGMGVVLAPAIAPALGGLLVDWMGWRSTFFMVIPPCLLSLWLAWKFVPTSAPEGQQSQSNGNKLDVLGLGLVTAGTLGIMNALVAFHRSHTEAAILLAVAVLCLVAFVLWQQRLLRTQRQPLMDLRLFGYRPFVMGSIVCFIYGTAMFGSTYLIPVFIQMGLGMSAAYAGNLLLPAGLVLAITIPLAGRLADTQPTHWLVSTGMLLLAMSFLLMLWVNPGIDLWLLAGFIIVGRIGLGFILPSLNLGAMRPLDKSLIAQGAGTISFIRMLGGAIGVGLCGIVLEWRLDVQMANPALSAADARMAAFHESFVMLTALCLLAFLAATQLRSPKKTLT</sequence>
<dbReference type="InterPro" id="IPR004638">
    <property type="entry name" value="EmrB-like"/>
</dbReference>
<comment type="subcellular location">
    <subcellularLocation>
        <location evidence="1">Cell membrane</location>
        <topology evidence="1">Multi-pass membrane protein</topology>
    </subcellularLocation>
</comment>
<dbReference type="EMBL" id="CP020121">
    <property type="protein sequence ID" value="AQZ97965.1"/>
    <property type="molecule type" value="Genomic_DNA"/>
</dbReference>
<feature type="transmembrane region" description="Helical" evidence="8">
    <location>
        <begin position="22"/>
        <end position="42"/>
    </location>
</feature>
<dbReference type="PANTHER" id="PTHR42718:SF9">
    <property type="entry name" value="MAJOR FACILITATOR SUPERFAMILY MULTIDRUG TRANSPORTER MFSC"/>
    <property type="match status" value="1"/>
</dbReference>
<accession>A0A0W7YZ41</accession>
<dbReference type="InterPro" id="IPR020846">
    <property type="entry name" value="MFS_dom"/>
</dbReference>
<protein>
    <submittedName>
        <fullName evidence="11">MFS transporter</fullName>
    </submittedName>
</protein>
<evidence type="ECO:0000256" key="3">
    <source>
        <dbReference type="ARBA" id="ARBA00022448"/>
    </source>
</evidence>
<name>A0A0W7YZ41_9BURK</name>
<dbReference type="Proteomes" id="UP000242792">
    <property type="component" value="Chromosome"/>
</dbReference>
<feature type="transmembrane region" description="Helical" evidence="8">
    <location>
        <begin position="62"/>
        <end position="82"/>
    </location>
</feature>
<dbReference type="KEGG" id="cke:B5M06_06545"/>
<keyword evidence="12" id="KW-1185">Reference proteome</keyword>
<accession>A0A1V0BDG1</accession>
<feature type="transmembrane region" description="Helical" evidence="8">
    <location>
        <begin position="317"/>
        <end position="337"/>
    </location>
</feature>
<evidence type="ECO:0000313" key="12">
    <source>
        <dbReference type="Proteomes" id="UP000053300"/>
    </source>
</evidence>
<feature type="transmembrane region" description="Helical" evidence="8">
    <location>
        <begin position="407"/>
        <end position="434"/>
    </location>
</feature>
<evidence type="ECO:0000256" key="6">
    <source>
        <dbReference type="ARBA" id="ARBA00022989"/>
    </source>
</evidence>
<organism evidence="11 12">
    <name type="scientific">Comamonas kerstersii</name>
    <dbReference type="NCBI Taxonomy" id="225992"/>
    <lineage>
        <taxon>Bacteria</taxon>
        <taxon>Pseudomonadati</taxon>
        <taxon>Pseudomonadota</taxon>
        <taxon>Betaproteobacteria</taxon>
        <taxon>Burkholderiales</taxon>
        <taxon>Comamonadaceae</taxon>
        <taxon>Comamonas</taxon>
    </lineage>
</organism>
<dbReference type="Gene3D" id="1.20.1250.20">
    <property type="entry name" value="MFS general substrate transporter like domains"/>
    <property type="match status" value="1"/>
</dbReference>
<dbReference type="Proteomes" id="UP000053300">
    <property type="component" value="Unassembled WGS sequence"/>
</dbReference>
<dbReference type="GO" id="GO:0005886">
    <property type="term" value="C:plasma membrane"/>
    <property type="evidence" value="ECO:0007669"/>
    <property type="project" value="UniProtKB-SubCell"/>
</dbReference>
<feature type="transmembrane region" description="Helical" evidence="8">
    <location>
        <begin position="149"/>
        <end position="170"/>
    </location>
</feature>
<dbReference type="SUPFAM" id="SSF103473">
    <property type="entry name" value="MFS general substrate transporter"/>
    <property type="match status" value="1"/>
</dbReference>
<keyword evidence="7 8" id="KW-0472">Membrane</keyword>
<keyword evidence="4" id="KW-1003">Cell membrane</keyword>
<dbReference type="Gene3D" id="1.20.1720.10">
    <property type="entry name" value="Multidrug resistance protein D"/>
    <property type="match status" value="1"/>
</dbReference>
<evidence type="ECO:0000256" key="5">
    <source>
        <dbReference type="ARBA" id="ARBA00022692"/>
    </source>
</evidence>
<evidence type="ECO:0000256" key="7">
    <source>
        <dbReference type="ARBA" id="ARBA00023136"/>
    </source>
</evidence>
<evidence type="ECO:0000313" key="10">
    <source>
        <dbReference type="EMBL" id="AQZ97965.1"/>
    </source>
</evidence>
<feature type="transmembrane region" description="Helical" evidence="8">
    <location>
        <begin position="176"/>
        <end position="195"/>
    </location>
</feature>
<keyword evidence="6 8" id="KW-1133">Transmembrane helix</keyword>
<dbReference type="RefSeq" id="WP_054065372.1">
    <property type="nucleotide sequence ID" value="NZ_CAUCIF010000002.1"/>
</dbReference>
<feature type="transmembrane region" description="Helical" evidence="8">
    <location>
        <begin position="283"/>
        <end position="305"/>
    </location>
</feature>
<dbReference type="GeneID" id="83038978"/>
<dbReference type="EMBL" id="LPXH01000027">
    <property type="protein sequence ID" value="KUF40428.1"/>
    <property type="molecule type" value="Genomic_DNA"/>
</dbReference>
<feature type="transmembrane region" description="Helical" evidence="8">
    <location>
        <begin position="244"/>
        <end position="262"/>
    </location>
</feature>
<keyword evidence="3" id="KW-0813">Transport</keyword>
<dbReference type="NCBIfam" id="TIGR00711">
    <property type="entry name" value="efflux_EmrB"/>
    <property type="match status" value="1"/>
</dbReference>
<evidence type="ECO:0000256" key="2">
    <source>
        <dbReference type="ARBA" id="ARBA00008537"/>
    </source>
</evidence>
<feature type="transmembrane region" description="Helical" evidence="8">
    <location>
        <begin position="89"/>
        <end position="107"/>
    </location>
</feature>
<keyword evidence="5 8" id="KW-0812">Transmembrane</keyword>
<dbReference type="GO" id="GO:0022857">
    <property type="term" value="F:transmembrane transporter activity"/>
    <property type="evidence" value="ECO:0007669"/>
    <property type="project" value="InterPro"/>
</dbReference>
<dbReference type="Pfam" id="PF07690">
    <property type="entry name" value="MFS_1"/>
    <property type="match status" value="1"/>
</dbReference>
<evidence type="ECO:0000313" key="11">
    <source>
        <dbReference type="EMBL" id="KUF40428.1"/>
    </source>
</evidence>
<comment type="similarity">
    <text evidence="2">Belongs to the major facilitator superfamily. EmrB family.</text>
</comment>
<feature type="transmembrane region" description="Helical" evidence="8">
    <location>
        <begin position="349"/>
        <end position="368"/>
    </location>
</feature>
<reference evidence="10 13" key="2">
    <citation type="submission" date="2017-03" db="EMBL/GenBank/DDBJ databases">
        <title>Rapid Whole Genome Sequencing of Comamonas kerstersii Causing Continuous ambulatory Peritoneal Dialysis-Associated Peritonitis.</title>
        <authorList>
            <person name="Zheng B."/>
        </authorList>
    </citation>
    <scope>NUCLEOTIDE SEQUENCE [LARGE SCALE GENOMIC DNA]</scope>
    <source>
        <strain evidence="10 13">8943</strain>
    </source>
</reference>
<evidence type="ECO:0000259" key="9">
    <source>
        <dbReference type="PROSITE" id="PS50850"/>
    </source>
</evidence>
<dbReference type="PROSITE" id="PS50850">
    <property type="entry name" value="MFS"/>
    <property type="match status" value="1"/>
</dbReference>
<dbReference type="PANTHER" id="PTHR42718">
    <property type="entry name" value="MAJOR FACILITATOR SUPERFAMILY MULTIDRUG TRANSPORTER MFSC"/>
    <property type="match status" value="1"/>
</dbReference>
<evidence type="ECO:0000256" key="4">
    <source>
        <dbReference type="ARBA" id="ARBA00022475"/>
    </source>
</evidence>
<feature type="domain" description="Major facilitator superfamily (MFS) profile" evidence="9">
    <location>
        <begin position="24"/>
        <end position="483"/>
    </location>
</feature>
<feature type="transmembrane region" description="Helical" evidence="8">
    <location>
        <begin position="215"/>
        <end position="238"/>
    </location>
</feature>
<feature type="transmembrane region" description="Helical" evidence="8">
    <location>
        <begin position="454"/>
        <end position="475"/>
    </location>
</feature>
<evidence type="ECO:0000313" key="13">
    <source>
        <dbReference type="Proteomes" id="UP000242792"/>
    </source>
</evidence>
<dbReference type="STRING" id="225992.B5M06_06545"/>
<feature type="transmembrane region" description="Helical" evidence="8">
    <location>
        <begin position="374"/>
        <end position="395"/>
    </location>
</feature>
<dbReference type="AlphaFoldDB" id="A0A0W7YZ41"/>
<dbReference type="OrthoDB" id="9807274at2"/>
<proteinExistence type="inferred from homology"/>
<evidence type="ECO:0000256" key="8">
    <source>
        <dbReference type="SAM" id="Phobius"/>
    </source>
</evidence>
<dbReference type="InterPro" id="IPR011701">
    <property type="entry name" value="MFS"/>
</dbReference>
<gene>
    <name evidence="11" type="ORF">AS359_02530</name>
    <name evidence="10" type="ORF">B5M06_06545</name>
</gene>
<dbReference type="InterPro" id="IPR036259">
    <property type="entry name" value="MFS_trans_sf"/>
</dbReference>
<evidence type="ECO:0000256" key="1">
    <source>
        <dbReference type="ARBA" id="ARBA00004651"/>
    </source>
</evidence>
<reference evidence="11 12" key="1">
    <citation type="submission" date="2015-12" db="EMBL/GenBank/DDBJ databases">
        <title>Complete genome sequence of a multi-drug resistant strain Acidovorax sp. 12322-1.</title>
        <authorList>
            <person name="Ming D."/>
            <person name="Wang M."/>
            <person name="Hu S."/>
            <person name="Zhou Y."/>
            <person name="Jiang T."/>
        </authorList>
    </citation>
    <scope>NUCLEOTIDE SEQUENCE [LARGE SCALE GENOMIC DNA]</scope>
    <source>
        <strain evidence="11 12">12322-1</strain>
    </source>
</reference>